<feature type="transmembrane region" description="Helical" evidence="10">
    <location>
        <begin position="357"/>
        <end position="381"/>
    </location>
</feature>
<feature type="transmembrane region" description="Helical" evidence="10">
    <location>
        <begin position="393"/>
        <end position="413"/>
    </location>
</feature>
<evidence type="ECO:0000256" key="4">
    <source>
        <dbReference type="ARBA" id="ARBA00022989"/>
    </source>
</evidence>
<keyword evidence="9" id="KW-0407">Ion channel</keyword>
<dbReference type="EMBL" id="JAKGAS010000002">
    <property type="protein sequence ID" value="MCF2947614.1"/>
    <property type="molecule type" value="Genomic_DNA"/>
</dbReference>
<evidence type="ECO:0000256" key="5">
    <source>
        <dbReference type="ARBA" id="ARBA00023065"/>
    </source>
</evidence>
<evidence type="ECO:0000256" key="9">
    <source>
        <dbReference type="ARBA" id="ARBA00023303"/>
    </source>
</evidence>
<evidence type="ECO:0000256" key="10">
    <source>
        <dbReference type="SAM" id="Phobius"/>
    </source>
</evidence>
<feature type="transmembrane region" description="Helical" evidence="10">
    <location>
        <begin position="192"/>
        <end position="211"/>
    </location>
</feature>
<dbReference type="PRINTS" id="PR00762">
    <property type="entry name" value="CLCHANNEL"/>
</dbReference>
<keyword evidence="7" id="KW-0869">Chloride channel</keyword>
<evidence type="ECO:0000256" key="6">
    <source>
        <dbReference type="ARBA" id="ARBA00023136"/>
    </source>
</evidence>
<dbReference type="InterPro" id="IPR050368">
    <property type="entry name" value="ClC-type_chloride_channel"/>
</dbReference>
<comment type="subcellular location">
    <subcellularLocation>
        <location evidence="1">Membrane</location>
        <topology evidence="1">Multi-pass membrane protein</topology>
    </subcellularLocation>
</comment>
<evidence type="ECO:0000256" key="1">
    <source>
        <dbReference type="ARBA" id="ARBA00004141"/>
    </source>
</evidence>
<keyword evidence="2" id="KW-0813">Transport</keyword>
<dbReference type="PANTHER" id="PTHR43427:SF6">
    <property type="entry name" value="CHLORIDE CHANNEL PROTEIN CLC-E"/>
    <property type="match status" value="1"/>
</dbReference>
<dbReference type="Proteomes" id="UP001521137">
    <property type="component" value="Unassembled WGS sequence"/>
</dbReference>
<feature type="transmembrane region" description="Helical" evidence="10">
    <location>
        <begin position="61"/>
        <end position="83"/>
    </location>
</feature>
<proteinExistence type="predicted"/>
<evidence type="ECO:0000256" key="8">
    <source>
        <dbReference type="ARBA" id="ARBA00023214"/>
    </source>
</evidence>
<gene>
    <name evidence="11" type="ORF">L0668_05800</name>
</gene>
<evidence type="ECO:0000313" key="12">
    <source>
        <dbReference type="Proteomes" id="UP001521137"/>
    </source>
</evidence>
<reference evidence="11 12" key="1">
    <citation type="submission" date="2022-01" db="EMBL/GenBank/DDBJ databases">
        <title>Paraglaciecola sp. G1-23.</title>
        <authorList>
            <person name="Jin M.S."/>
            <person name="Han D.M."/>
            <person name="Kim H.M."/>
            <person name="Jeon C.O."/>
        </authorList>
    </citation>
    <scope>NUCLEOTIDE SEQUENCE [LARGE SCALE GENOMIC DNA]</scope>
    <source>
        <strain evidence="11 12">G1-23</strain>
    </source>
</reference>
<keyword evidence="12" id="KW-1185">Reference proteome</keyword>
<protein>
    <submittedName>
        <fullName evidence="11">Chloride channel protein</fullName>
    </submittedName>
</protein>
<keyword evidence="6 10" id="KW-0472">Membrane</keyword>
<feature type="transmembrane region" description="Helical" evidence="10">
    <location>
        <begin position="156"/>
        <end position="180"/>
    </location>
</feature>
<dbReference type="InterPro" id="IPR014743">
    <property type="entry name" value="Cl-channel_core"/>
</dbReference>
<dbReference type="CDD" id="cd00400">
    <property type="entry name" value="Voltage_gated_ClC"/>
    <property type="match status" value="1"/>
</dbReference>
<keyword evidence="5" id="KW-0406">Ion transport</keyword>
<evidence type="ECO:0000256" key="7">
    <source>
        <dbReference type="ARBA" id="ARBA00023173"/>
    </source>
</evidence>
<evidence type="ECO:0000256" key="3">
    <source>
        <dbReference type="ARBA" id="ARBA00022692"/>
    </source>
</evidence>
<evidence type="ECO:0000256" key="2">
    <source>
        <dbReference type="ARBA" id="ARBA00022448"/>
    </source>
</evidence>
<feature type="transmembrane region" description="Helical" evidence="10">
    <location>
        <begin position="21"/>
        <end position="41"/>
    </location>
</feature>
<dbReference type="InterPro" id="IPR001807">
    <property type="entry name" value="ClC"/>
</dbReference>
<keyword evidence="8" id="KW-0868">Chloride</keyword>
<keyword evidence="3 10" id="KW-0812">Transmembrane</keyword>
<name>A0ABS9D4M7_9ALTE</name>
<comment type="caution">
    <text evidence="11">The sequence shown here is derived from an EMBL/GenBank/DDBJ whole genome shotgun (WGS) entry which is preliminary data.</text>
</comment>
<dbReference type="Gene3D" id="1.10.3080.10">
    <property type="entry name" value="Clc chloride channel"/>
    <property type="match status" value="1"/>
</dbReference>
<feature type="transmembrane region" description="Helical" evidence="10">
    <location>
        <begin position="263"/>
        <end position="282"/>
    </location>
</feature>
<accession>A0ABS9D4M7</accession>
<dbReference type="Pfam" id="PF00654">
    <property type="entry name" value="Voltage_CLC"/>
    <property type="match status" value="1"/>
</dbReference>
<keyword evidence="4 10" id="KW-1133">Transmembrane helix</keyword>
<feature type="transmembrane region" description="Helical" evidence="10">
    <location>
        <begin position="302"/>
        <end position="324"/>
    </location>
</feature>
<sequence length="565" mass="61897">MKLDSFRQELATPRTSIQLCLMGIVSGICAALLIILFRLTIDWLQVLFVGEQNDFSDLSPLYRLILPIVGAGCILAVAYVTGFKHYRMGIPFVIHRVKHFFGRIPFRTTINQFFGGAIALASGFSVGREGPSVHLGASSSTFFGQWLQLPENSIRILSGCGIAAGISASFNTPFAAVIFVMEVVFREYKIHIFIPIMLAAACGSVLTRIVFGEAQELSFIHFNEFSRWIYLYLIILGIALGYLASVFNNSLMFVMQQFSKINMINRLLLAGVLTGIIGYILPESLGAHFDSAHQLFDQDFNLSLLFGVLCAKFLLTIIAIGLGIPGGVMGPVFVIGMLSGVLLASPLGMFINDTSELHASFSLLGMAGLMTAVVHAPLAALSAVMELSYSTELILPAILVVVPAYVTSTQFLGNSSIFTRQLDFQKLPYATSSVTESLQKTGVLAVMDNKFTLLEENDAQILSHLNPNSETLVVQKKLEQHNEQQAAQNILFHLISLDQGKNEDTARLIKTVMQGVKHQATLAEVYAILEKNRAGAVYIYSNDPENIIGVITWSTLRNSLHAAHY</sequence>
<dbReference type="SUPFAM" id="SSF81340">
    <property type="entry name" value="Clc chloride channel"/>
    <property type="match status" value="1"/>
</dbReference>
<dbReference type="PANTHER" id="PTHR43427">
    <property type="entry name" value="CHLORIDE CHANNEL PROTEIN CLC-E"/>
    <property type="match status" value="1"/>
</dbReference>
<feature type="transmembrane region" description="Helical" evidence="10">
    <location>
        <begin position="331"/>
        <end position="351"/>
    </location>
</feature>
<organism evidence="11 12">
    <name type="scientific">Paraglaciecola algarum</name>
    <dbReference type="NCBI Taxonomy" id="3050085"/>
    <lineage>
        <taxon>Bacteria</taxon>
        <taxon>Pseudomonadati</taxon>
        <taxon>Pseudomonadota</taxon>
        <taxon>Gammaproteobacteria</taxon>
        <taxon>Alteromonadales</taxon>
        <taxon>Alteromonadaceae</taxon>
        <taxon>Paraglaciecola</taxon>
    </lineage>
</organism>
<evidence type="ECO:0000313" key="11">
    <source>
        <dbReference type="EMBL" id="MCF2947614.1"/>
    </source>
</evidence>
<feature type="transmembrane region" description="Helical" evidence="10">
    <location>
        <begin position="231"/>
        <end position="251"/>
    </location>
</feature>
<dbReference type="RefSeq" id="WP_235311134.1">
    <property type="nucleotide sequence ID" value="NZ_JAKGAS010000002.1"/>
</dbReference>